<reference evidence="5 6" key="1">
    <citation type="submission" date="2020-08" db="EMBL/GenBank/DDBJ databases">
        <title>Genomic Encyclopedia of Type Strains, Phase III (KMG-III): the genomes of soil and plant-associated and newly described type strains.</title>
        <authorList>
            <person name="Whitman W."/>
        </authorList>
    </citation>
    <scope>NUCLEOTIDE SEQUENCE [LARGE SCALE GENOMIC DNA]</scope>
    <source>
        <strain evidence="5 6">CECT 8960</strain>
    </source>
</reference>
<dbReference type="InterPro" id="IPR024072">
    <property type="entry name" value="DHFR-like_dom_sf"/>
</dbReference>
<dbReference type="SUPFAM" id="SSF53597">
    <property type="entry name" value="Dihydrofolate reductase-like"/>
    <property type="match status" value="1"/>
</dbReference>
<dbReference type="PANTHER" id="PTHR38011">
    <property type="entry name" value="DIHYDROFOLATE REDUCTASE FAMILY PROTEIN (AFU_ORTHOLOGUE AFUA_8G06820)"/>
    <property type="match status" value="1"/>
</dbReference>
<accession>A0A7W7VH58</accession>
<keyword evidence="6" id="KW-1185">Reference proteome</keyword>
<evidence type="ECO:0000256" key="2">
    <source>
        <dbReference type="ARBA" id="ARBA00022857"/>
    </source>
</evidence>
<evidence type="ECO:0000313" key="6">
    <source>
        <dbReference type="Proteomes" id="UP000520767"/>
    </source>
</evidence>
<keyword evidence="2" id="KW-0521">NADP</keyword>
<evidence type="ECO:0000259" key="4">
    <source>
        <dbReference type="Pfam" id="PF01872"/>
    </source>
</evidence>
<dbReference type="Pfam" id="PF01872">
    <property type="entry name" value="RibD_C"/>
    <property type="match status" value="1"/>
</dbReference>
<dbReference type="EMBL" id="JACHJQ010000006">
    <property type="protein sequence ID" value="MBB4910066.1"/>
    <property type="molecule type" value="Genomic_DNA"/>
</dbReference>
<dbReference type="InterPro" id="IPR002734">
    <property type="entry name" value="RibDG_C"/>
</dbReference>
<proteinExistence type="predicted"/>
<dbReference type="RefSeq" id="WP_184814090.1">
    <property type="nucleotide sequence ID" value="NZ_JACHJQ010000006.1"/>
</dbReference>
<dbReference type="AlphaFoldDB" id="A0A7W7VH58"/>
<name>A0A7W7VH58_9PSEU</name>
<evidence type="ECO:0000313" key="5">
    <source>
        <dbReference type="EMBL" id="MBB4910066.1"/>
    </source>
</evidence>
<dbReference type="GO" id="GO:0008703">
    <property type="term" value="F:5-amino-6-(5-phosphoribosylamino)uracil reductase activity"/>
    <property type="evidence" value="ECO:0007669"/>
    <property type="project" value="UniProtKB-EC"/>
</dbReference>
<feature type="domain" description="Bacterial bifunctional deaminase-reductase C-terminal" evidence="4">
    <location>
        <begin position="28"/>
        <end position="231"/>
    </location>
</feature>
<dbReference type="EC" id="1.1.1.193" evidence="5"/>
<evidence type="ECO:0000256" key="3">
    <source>
        <dbReference type="ARBA" id="ARBA00023002"/>
    </source>
</evidence>
<dbReference type="InterPro" id="IPR050765">
    <property type="entry name" value="Riboflavin_Biosynth_HTPR"/>
</dbReference>
<organism evidence="5 6">
    <name type="scientific">Actinophytocola algeriensis</name>
    <dbReference type="NCBI Taxonomy" id="1768010"/>
    <lineage>
        <taxon>Bacteria</taxon>
        <taxon>Bacillati</taxon>
        <taxon>Actinomycetota</taxon>
        <taxon>Actinomycetes</taxon>
        <taxon>Pseudonocardiales</taxon>
        <taxon>Pseudonocardiaceae</taxon>
    </lineage>
</organism>
<dbReference type="Proteomes" id="UP000520767">
    <property type="component" value="Unassembled WGS sequence"/>
</dbReference>
<gene>
    <name evidence="5" type="ORF">FHR82_006324</name>
</gene>
<dbReference type="PANTHER" id="PTHR38011:SF7">
    <property type="entry name" value="2,5-DIAMINO-6-RIBOSYLAMINO-4(3H)-PYRIMIDINONE 5'-PHOSPHATE REDUCTASE"/>
    <property type="match status" value="1"/>
</dbReference>
<sequence>MHLLSPGPAVDDRALEELYAYPAELTSPFVQVNFVASADGAATVSGRSRGLSSPADKKVFALGRDLADVVLVGAGTALAEGYRGVKHTELRASRRSNLGLTDVPPIAVVTGRGSVDPTSQLITDTTVPPIVLTSEAAPTDWRKAMADAGVDVVVAGEDRVDPALALHALADRGLLRVCCEGGPTLFADLIAANLVDQLCLTVAPLLTGAGAVRVADGLPASEPMSLTLESVLSDEGFLMLRYRKKAASGPE</sequence>
<comment type="caution">
    <text evidence="5">The sequence shown here is derived from an EMBL/GenBank/DDBJ whole genome shotgun (WGS) entry which is preliminary data.</text>
</comment>
<dbReference type="GO" id="GO:0009231">
    <property type="term" value="P:riboflavin biosynthetic process"/>
    <property type="evidence" value="ECO:0007669"/>
    <property type="project" value="InterPro"/>
</dbReference>
<dbReference type="Gene3D" id="3.40.430.10">
    <property type="entry name" value="Dihydrofolate Reductase, subunit A"/>
    <property type="match status" value="1"/>
</dbReference>
<keyword evidence="3 5" id="KW-0560">Oxidoreductase</keyword>
<protein>
    <submittedName>
        <fullName evidence="5">5-amino-6-(5-phosphoribosylamino)uracil reductase</fullName>
        <ecNumber evidence="5">1.1.1.193</ecNumber>
    </submittedName>
</protein>
<evidence type="ECO:0000256" key="1">
    <source>
        <dbReference type="ARBA" id="ARBA00005104"/>
    </source>
</evidence>
<comment type="pathway">
    <text evidence="1">Cofactor biosynthesis; riboflavin biosynthesis.</text>
</comment>